<gene>
    <name evidence="10 12" type="primary">truB</name>
    <name evidence="12" type="ORF">DTL3_1265</name>
</gene>
<dbReference type="SUPFAM" id="SSF55120">
    <property type="entry name" value="Pseudouridine synthase"/>
    <property type="match status" value="1"/>
</dbReference>
<evidence type="ECO:0000256" key="7">
    <source>
        <dbReference type="ARBA" id="ARBA00022694"/>
    </source>
</evidence>
<evidence type="ECO:0000256" key="2">
    <source>
        <dbReference type="ARBA" id="ARBA00005642"/>
    </source>
</evidence>
<sequence length="305" mass="34840">MKSGIIVINKPKGITSHKVVEKLRTILKTKKVGHAGTLDPFATGVLVIGVNKGTKVLEFFLNDKKRYYVKAKLGIITETFDLDGEIKEQNEVTKEQIESVKDVVFSFVGEYLQVPPAYSAKKYKGKHLYEYAREGKIINLPPKLVHIYNITNFKQEDIEFSFEVEVSSGTYIRSLIMDIGYKVGCGAVTIELCRRKSGIFTLDHSINLEDASYNKIIPIDNCINFPYVVVNHGDKVLKGHQIYKSNILEYSEFEKGEYVKIYNEQKEFIGIGITERSSKFLATLLKMPERDDRIVKIYKNIYEVT</sequence>
<dbReference type="PANTHER" id="PTHR13767">
    <property type="entry name" value="TRNA-PSEUDOURIDINE SYNTHASE"/>
    <property type="match status" value="1"/>
</dbReference>
<dbReference type="CDD" id="cd02573">
    <property type="entry name" value="PseudoU_synth_EcTruB"/>
    <property type="match status" value="1"/>
</dbReference>
<dbReference type="SUPFAM" id="SSF88697">
    <property type="entry name" value="PUA domain-like"/>
    <property type="match status" value="1"/>
</dbReference>
<dbReference type="HAMAP" id="MF_01080">
    <property type="entry name" value="TruB_bact"/>
    <property type="match status" value="1"/>
</dbReference>
<protein>
    <recommendedName>
        <fullName evidence="10">tRNA pseudouridine synthase B</fullName>
        <ecNumber evidence="10">5.4.99.25</ecNumber>
    </recommendedName>
    <alternativeName>
        <fullName evidence="10">tRNA pseudouridine(55) synthase</fullName>
        <shortName evidence="10">Psi55 synthase</shortName>
    </alternativeName>
    <alternativeName>
        <fullName evidence="10">tRNA pseudouridylate synthase</fullName>
    </alternativeName>
    <alternativeName>
        <fullName evidence="10">tRNA-uridine isomerase</fullName>
    </alternativeName>
</protein>
<feature type="domain" description="PUA" evidence="11">
    <location>
        <begin position="226"/>
        <end position="305"/>
    </location>
</feature>
<dbReference type="Pfam" id="PF01509">
    <property type="entry name" value="TruB_N"/>
    <property type="match status" value="1"/>
</dbReference>
<dbReference type="STRING" id="1006576.DTL3_1265"/>
<reference evidence="13" key="1">
    <citation type="submission" date="2014-11" db="EMBL/GenBank/DDBJ databases">
        <authorList>
            <person name="Wibberg D."/>
        </authorList>
    </citation>
    <scope>NUCLEOTIDE SEQUENCE [LARGE SCALE GENOMIC DNA]</scope>
    <source>
        <strain evidence="13">L3</strain>
    </source>
</reference>
<keyword evidence="9 10" id="KW-0413">Isomerase</keyword>
<dbReference type="InterPro" id="IPR036974">
    <property type="entry name" value="PUA_sf"/>
</dbReference>
<proteinExistence type="inferred from homology"/>
<keyword evidence="7 10" id="KW-0819">tRNA processing</keyword>
<dbReference type="GO" id="GO:0031119">
    <property type="term" value="P:tRNA pseudouridine synthesis"/>
    <property type="evidence" value="ECO:0007669"/>
    <property type="project" value="UniProtKB-UniRule"/>
</dbReference>
<dbReference type="InterPro" id="IPR002501">
    <property type="entry name" value="PsdUridine_synth_N"/>
</dbReference>
<evidence type="ECO:0000256" key="10">
    <source>
        <dbReference type="HAMAP-Rule" id="MF_01080"/>
    </source>
</evidence>
<dbReference type="InterPro" id="IPR041532">
    <property type="entry name" value="RlmI-like_PUA"/>
</dbReference>
<dbReference type="PANTHER" id="PTHR13767:SF2">
    <property type="entry name" value="PSEUDOURIDYLATE SYNTHASE TRUB1"/>
    <property type="match status" value="1"/>
</dbReference>
<dbReference type="OrthoDB" id="9802309at2"/>
<name>A0A0C7NZ50_DEFTU</name>
<dbReference type="Pfam" id="PF17785">
    <property type="entry name" value="PUA_3"/>
    <property type="match status" value="1"/>
</dbReference>
<comment type="catalytic activity">
    <reaction evidence="1 10">
        <text>uridine(55) in tRNA = pseudouridine(55) in tRNA</text>
        <dbReference type="Rhea" id="RHEA:42532"/>
        <dbReference type="Rhea" id="RHEA-COMP:10101"/>
        <dbReference type="Rhea" id="RHEA-COMP:10102"/>
        <dbReference type="ChEBI" id="CHEBI:65314"/>
        <dbReference type="ChEBI" id="CHEBI:65315"/>
        <dbReference type="EC" id="5.4.99.25"/>
    </reaction>
</comment>
<dbReference type="GO" id="GO:0160148">
    <property type="term" value="F:tRNA pseudouridine(55) synthase activity"/>
    <property type="evidence" value="ECO:0007669"/>
    <property type="project" value="UniProtKB-EC"/>
</dbReference>
<dbReference type="EMBL" id="LN824141">
    <property type="protein sequence ID" value="CEP78563.1"/>
    <property type="molecule type" value="Genomic_DNA"/>
</dbReference>
<dbReference type="Gene3D" id="3.30.2350.10">
    <property type="entry name" value="Pseudouridine synthase"/>
    <property type="match status" value="1"/>
</dbReference>
<dbReference type="GO" id="GO:0006364">
    <property type="term" value="P:rRNA processing"/>
    <property type="evidence" value="ECO:0007669"/>
    <property type="project" value="UniProtKB-KW"/>
</dbReference>
<evidence type="ECO:0000313" key="13">
    <source>
        <dbReference type="Proteomes" id="UP000032809"/>
    </source>
</evidence>
<evidence type="ECO:0000256" key="8">
    <source>
        <dbReference type="ARBA" id="ARBA00022884"/>
    </source>
</evidence>
<organism evidence="12 13">
    <name type="scientific">Defluviitoga tunisiensis</name>
    <dbReference type="NCBI Taxonomy" id="1006576"/>
    <lineage>
        <taxon>Bacteria</taxon>
        <taxon>Thermotogati</taxon>
        <taxon>Thermotogota</taxon>
        <taxon>Thermotogae</taxon>
        <taxon>Petrotogales</taxon>
        <taxon>Petrotogaceae</taxon>
        <taxon>Defluviitoga</taxon>
    </lineage>
</organism>
<accession>A0A0C7NZ50</accession>
<evidence type="ECO:0000256" key="5">
    <source>
        <dbReference type="ARBA" id="ARBA00022679"/>
    </source>
</evidence>
<keyword evidence="4" id="KW-0489">Methyltransferase</keyword>
<dbReference type="NCBIfam" id="TIGR00431">
    <property type="entry name" value="TruB"/>
    <property type="match status" value="1"/>
</dbReference>
<dbReference type="HOGENOM" id="CLU_032087_0_2_0"/>
<evidence type="ECO:0000256" key="9">
    <source>
        <dbReference type="ARBA" id="ARBA00023235"/>
    </source>
</evidence>
<dbReference type="InterPro" id="IPR015947">
    <property type="entry name" value="PUA-like_sf"/>
</dbReference>
<dbReference type="Gene3D" id="2.30.130.10">
    <property type="entry name" value="PUA domain"/>
    <property type="match status" value="1"/>
</dbReference>
<dbReference type="AlphaFoldDB" id="A0A0C7NZ50"/>
<feature type="active site" description="Nucleophile" evidence="10">
    <location>
        <position position="39"/>
    </location>
</feature>
<dbReference type="GO" id="GO:1990481">
    <property type="term" value="P:mRNA pseudouridine synthesis"/>
    <property type="evidence" value="ECO:0007669"/>
    <property type="project" value="TreeGrafter"/>
</dbReference>
<dbReference type="Proteomes" id="UP000032809">
    <property type="component" value="Chromosome I"/>
</dbReference>
<dbReference type="PATRIC" id="fig|1006576.9.peg.1266"/>
<dbReference type="GO" id="GO:0003723">
    <property type="term" value="F:RNA binding"/>
    <property type="evidence" value="ECO:0007669"/>
    <property type="project" value="UniProtKB-KW"/>
</dbReference>
<dbReference type="InterPro" id="IPR014780">
    <property type="entry name" value="tRNA_psdUridine_synth_TruB"/>
</dbReference>
<keyword evidence="8" id="KW-0694">RNA-binding</keyword>
<evidence type="ECO:0000256" key="6">
    <source>
        <dbReference type="ARBA" id="ARBA00022691"/>
    </source>
</evidence>
<keyword evidence="5" id="KW-0808">Transferase</keyword>
<dbReference type="InterPro" id="IPR020103">
    <property type="entry name" value="PsdUridine_synth_cat_dom_sf"/>
</dbReference>
<dbReference type="KEGG" id="dtn:DTL3_1265"/>
<comment type="function">
    <text evidence="10">Responsible for synthesis of pseudouridine from uracil-55 in the psi GC loop of transfer RNAs.</text>
</comment>
<comment type="similarity">
    <text evidence="2 10">Belongs to the pseudouridine synthase TruB family. Type 1 subfamily.</text>
</comment>
<dbReference type="EC" id="5.4.99.25" evidence="10"/>
<keyword evidence="6" id="KW-0949">S-adenosyl-L-methionine</keyword>
<keyword evidence="3" id="KW-0698">rRNA processing</keyword>
<dbReference type="RefSeq" id="WP_045087984.1">
    <property type="nucleotide sequence ID" value="NZ_LN824141.1"/>
</dbReference>
<dbReference type="PROSITE" id="PS50890">
    <property type="entry name" value="PUA"/>
    <property type="match status" value="1"/>
</dbReference>
<evidence type="ECO:0000256" key="1">
    <source>
        <dbReference type="ARBA" id="ARBA00000385"/>
    </source>
</evidence>
<dbReference type="InterPro" id="IPR002478">
    <property type="entry name" value="PUA"/>
</dbReference>
<evidence type="ECO:0000256" key="3">
    <source>
        <dbReference type="ARBA" id="ARBA00022552"/>
    </source>
</evidence>
<evidence type="ECO:0000259" key="11">
    <source>
        <dbReference type="SMART" id="SM00359"/>
    </source>
</evidence>
<evidence type="ECO:0000256" key="4">
    <source>
        <dbReference type="ARBA" id="ARBA00022603"/>
    </source>
</evidence>
<keyword evidence="13" id="KW-1185">Reference proteome</keyword>
<dbReference type="SMART" id="SM00359">
    <property type="entry name" value="PUA"/>
    <property type="match status" value="1"/>
</dbReference>
<evidence type="ECO:0000313" key="12">
    <source>
        <dbReference type="EMBL" id="CEP78563.1"/>
    </source>
</evidence>